<evidence type="ECO:0000313" key="1">
    <source>
        <dbReference type="EMBL" id="GAH47024.1"/>
    </source>
</evidence>
<accession>X1GZK3</accession>
<reference evidence="1" key="1">
    <citation type="journal article" date="2014" name="Front. Microbiol.">
        <title>High frequency of phylogenetically diverse reductive dehalogenase-homologous genes in deep subseafloor sedimentary metagenomes.</title>
        <authorList>
            <person name="Kawai M."/>
            <person name="Futagami T."/>
            <person name="Toyoda A."/>
            <person name="Takaki Y."/>
            <person name="Nishi S."/>
            <person name="Hori S."/>
            <person name="Arai W."/>
            <person name="Tsubouchi T."/>
            <person name="Morono Y."/>
            <person name="Uchiyama I."/>
            <person name="Ito T."/>
            <person name="Fujiyama A."/>
            <person name="Inagaki F."/>
            <person name="Takami H."/>
        </authorList>
    </citation>
    <scope>NUCLEOTIDE SEQUENCE</scope>
    <source>
        <strain evidence="1">Expedition CK06-06</strain>
    </source>
</reference>
<dbReference type="EMBL" id="BARU01006382">
    <property type="protein sequence ID" value="GAH47024.1"/>
    <property type="molecule type" value="Genomic_DNA"/>
</dbReference>
<sequence>MEKKEITQKEVEDYILKGMTDALLNEKIFTVDFTKPIEALGGKVKPTMLADALRNLQEAKMINVRMPNGAGQGIGKD</sequence>
<organism evidence="1">
    <name type="scientific">marine sediment metagenome</name>
    <dbReference type="NCBI Taxonomy" id="412755"/>
    <lineage>
        <taxon>unclassified sequences</taxon>
        <taxon>metagenomes</taxon>
        <taxon>ecological metagenomes</taxon>
    </lineage>
</organism>
<comment type="caution">
    <text evidence="1">The sequence shown here is derived from an EMBL/GenBank/DDBJ whole genome shotgun (WGS) entry which is preliminary data.</text>
</comment>
<protein>
    <submittedName>
        <fullName evidence="1">Uncharacterized protein</fullName>
    </submittedName>
</protein>
<gene>
    <name evidence="1" type="ORF">S03H2_12551</name>
</gene>
<dbReference type="AlphaFoldDB" id="X1GZK3"/>
<proteinExistence type="predicted"/>
<name>X1GZK3_9ZZZZ</name>